<dbReference type="Gene3D" id="1.20.1090.10">
    <property type="entry name" value="Dehydroquinate synthase-like - alpha domain"/>
    <property type="match status" value="1"/>
</dbReference>
<dbReference type="Pfam" id="PF00465">
    <property type="entry name" value="Fe-ADH"/>
    <property type="match status" value="1"/>
</dbReference>
<accession>A0A0F5I968</accession>
<dbReference type="GO" id="GO:0046872">
    <property type="term" value="F:metal ion binding"/>
    <property type="evidence" value="ECO:0007669"/>
    <property type="project" value="InterPro"/>
</dbReference>
<reference evidence="4" key="1">
    <citation type="submission" date="2015-02" db="EMBL/GenBank/DDBJ databases">
        <title>Genome Assembly of Bacillaceae bacterium MTCC 8252.</title>
        <authorList>
            <person name="Verma A."/>
            <person name="Khatri I."/>
            <person name="Mual P."/>
            <person name="Subramanian S."/>
            <person name="Krishnamurthi S."/>
        </authorList>
    </citation>
    <scope>NUCLEOTIDE SEQUENCE [LARGE SCALE GENOMIC DNA]</scope>
    <source>
        <strain evidence="4">MTCC 8252</strain>
    </source>
</reference>
<dbReference type="CDD" id="cd08187">
    <property type="entry name" value="BDH"/>
    <property type="match status" value="1"/>
</dbReference>
<feature type="domain" description="Alcohol dehydrogenase iron-type/glycerol dehydrogenase GldA" evidence="2">
    <location>
        <begin position="9"/>
        <end position="177"/>
    </location>
</feature>
<dbReference type="RefSeq" id="WP_040037360.1">
    <property type="nucleotide sequence ID" value="NZ_JWIQ02000042.1"/>
</dbReference>
<dbReference type="STRING" id="1221996.QY95_00416"/>
<evidence type="ECO:0000313" key="4">
    <source>
        <dbReference type="EMBL" id="KKB41993.1"/>
    </source>
</evidence>
<dbReference type="InterPro" id="IPR001670">
    <property type="entry name" value="ADH_Fe/GldA"/>
</dbReference>
<keyword evidence="1" id="KW-0560">Oxidoreductase</keyword>
<feature type="domain" description="Fe-containing alcohol dehydrogenase-like C-terminal" evidence="3">
    <location>
        <begin position="188"/>
        <end position="387"/>
    </location>
</feature>
<evidence type="ECO:0000259" key="3">
    <source>
        <dbReference type="Pfam" id="PF25137"/>
    </source>
</evidence>
<gene>
    <name evidence="4" type="ORF">QY95_00416</name>
</gene>
<dbReference type="PROSITE" id="PS00060">
    <property type="entry name" value="ADH_IRON_2"/>
    <property type="match status" value="1"/>
</dbReference>
<dbReference type="InterPro" id="IPR044731">
    <property type="entry name" value="BDH-like"/>
</dbReference>
<name>A0A0F5I968_BACTR</name>
<evidence type="ECO:0000259" key="2">
    <source>
        <dbReference type="Pfam" id="PF00465"/>
    </source>
</evidence>
<dbReference type="InterPro" id="IPR018211">
    <property type="entry name" value="ADH_Fe_CS"/>
</dbReference>
<dbReference type="OrthoDB" id="9801156at2"/>
<dbReference type="Proteomes" id="UP000031563">
    <property type="component" value="Unassembled WGS sequence"/>
</dbReference>
<evidence type="ECO:0000256" key="1">
    <source>
        <dbReference type="ARBA" id="ARBA00023002"/>
    </source>
</evidence>
<proteinExistence type="predicted"/>
<dbReference type="GO" id="GO:0005829">
    <property type="term" value="C:cytosol"/>
    <property type="evidence" value="ECO:0007669"/>
    <property type="project" value="TreeGrafter"/>
</dbReference>
<evidence type="ECO:0000313" key="5">
    <source>
        <dbReference type="Proteomes" id="UP000031563"/>
    </source>
</evidence>
<dbReference type="PANTHER" id="PTHR43633:SF1">
    <property type="entry name" value="ALCOHOL DEHYDROGENASE YQHD"/>
    <property type="match status" value="1"/>
</dbReference>
<dbReference type="GO" id="GO:0008106">
    <property type="term" value="F:alcohol dehydrogenase (NADP+) activity"/>
    <property type="evidence" value="ECO:0007669"/>
    <property type="project" value="TreeGrafter"/>
</dbReference>
<dbReference type="Pfam" id="PF25137">
    <property type="entry name" value="ADH_Fe_C"/>
    <property type="match status" value="1"/>
</dbReference>
<dbReference type="FunFam" id="3.40.50.1970:FF:000003">
    <property type="entry name" value="Alcohol dehydrogenase, iron-containing"/>
    <property type="match status" value="1"/>
</dbReference>
<dbReference type="EMBL" id="JWIR02000016">
    <property type="protein sequence ID" value="KKB41993.1"/>
    <property type="molecule type" value="Genomic_DNA"/>
</dbReference>
<dbReference type="GO" id="GO:1990362">
    <property type="term" value="F:butanol dehydrogenase (NAD+) activity"/>
    <property type="evidence" value="ECO:0007669"/>
    <property type="project" value="InterPro"/>
</dbReference>
<dbReference type="InterPro" id="IPR056798">
    <property type="entry name" value="ADH_Fe_C"/>
</dbReference>
<dbReference type="AlphaFoldDB" id="A0A0F5I968"/>
<dbReference type="GO" id="GO:1990002">
    <property type="term" value="F:methylglyoxal reductase (NADPH) (acetol producing) activity"/>
    <property type="evidence" value="ECO:0007669"/>
    <property type="project" value="TreeGrafter"/>
</dbReference>
<protein>
    <submittedName>
        <fullName evidence="4">NADH-dependent butanol dehydrogenase A</fullName>
    </submittedName>
</protein>
<organism evidence="4 5">
    <name type="scientific">Bacillus thermotolerans</name>
    <name type="common">Quasibacillus thermotolerans</name>
    <dbReference type="NCBI Taxonomy" id="1221996"/>
    <lineage>
        <taxon>Bacteria</taxon>
        <taxon>Bacillati</taxon>
        <taxon>Bacillota</taxon>
        <taxon>Bacilli</taxon>
        <taxon>Bacillales</taxon>
        <taxon>Bacillaceae</taxon>
        <taxon>Bacillus</taxon>
    </lineage>
</organism>
<dbReference type="Gene3D" id="3.40.50.1970">
    <property type="match status" value="1"/>
</dbReference>
<comment type="caution">
    <text evidence="4">The sequence shown here is derived from an EMBL/GenBank/DDBJ whole genome shotgun (WGS) entry which is preliminary data.</text>
</comment>
<dbReference type="PANTHER" id="PTHR43633">
    <property type="entry name" value="ALCOHOL DEHYDROGENASE YQHD"/>
    <property type="match status" value="1"/>
</dbReference>
<dbReference type="SUPFAM" id="SSF56796">
    <property type="entry name" value="Dehydroquinate synthase-like"/>
    <property type="match status" value="1"/>
</dbReference>
<keyword evidence="5" id="KW-1185">Reference proteome</keyword>
<sequence>MHRFIRYNPVKWIFGEGSIKRMEAEAASLGKNVLLVYGGGSIKNNGVYNDVIEVLQRLEKKVTELPGVEPNPRLLTVRKGIELCRREKIDLILAAGGGSVIDTAKAIAAGALYEGDVWELIAQAGKVKEALPIGVVLTLAATGSEMNNGLVINNEETKEKIDWHSPHIFPKFAICDPAYTVSVPREQTVFGVVDTMCHIMEKYFRTSENTELQDGFSEVLLRELIQIAPLLLREPENYNYRAKLMYASTSALNGTLDLGYRGDWTSHVIEHALSGIYDIPHAGGLSILFPHWMERALASHPDRFKRFAVEVFKVEESGKSDLQIGQEGIDRLKEFWSELGAPSRLADYGIDNSCFEEVADQAMRRGEFGRFYPMNRDRVLSILQAAL</sequence>
<dbReference type="PROSITE" id="PS00913">
    <property type="entry name" value="ADH_IRON_1"/>
    <property type="match status" value="1"/>
</dbReference>